<gene>
    <name evidence="3" type="ORF">BCR36DRAFT_439859</name>
</gene>
<organism evidence="3 4">
    <name type="scientific">Piromyces finnis</name>
    <dbReference type="NCBI Taxonomy" id="1754191"/>
    <lineage>
        <taxon>Eukaryota</taxon>
        <taxon>Fungi</taxon>
        <taxon>Fungi incertae sedis</taxon>
        <taxon>Chytridiomycota</taxon>
        <taxon>Chytridiomycota incertae sedis</taxon>
        <taxon>Neocallimastigomycetes</taxon>
        <taxon>Neocallimastigales</taxon>
        <taxon>Neocallimastigaceae</taxon>
        <taxon>Piromyces</taxon>
    </lineage>
</organism>
<feature type="compositionally biased region" description="Basic and acidic residues" evidence="1">
    <location>
        <begin position="776"/>
        <end position="785"/>
    </location>
</feature>
<feature type="compositionally biased region" description="Low complexity" evidence="1">
    <location>
        <begin position="746"/>
        <end position="770"/>
    </location>
</feature>
<dbReference type="STRING" id="1754191.A0A1Y1VP81"/>
<proteinExistence type="predicted"/>
<dbReference type="PANTHER" id="PTHR40050:SF1">
    <property type="entry name" value="INNER SPORE COAT PROTEIN H"/>
    <property type="match status" value="1"/>
</dbReference>
<accession>A0A1Y1VP81</accession>
<reference evidence="3 4" key="2">
    <citation type="submission" date="2016-08" db="EMBL/GenBank/DDBJ databases">
        <title>Pervasive Adenine N6-methylation of Active Genes in Fungi.</title>
        <authorList>
            <consortium name="DOE Joint Genome Institute"/>
            <person name="Mondo S.J."/>
            <person name="Dannebaum R.O."/>
            <person name="Kuo R.C."/>
            <person name="Labutti K."/>
            <person name="Haridas S."/>
            <person name="Kuo A."/>
            <person name="Salamov A."/>
            <person name="Ahrendt S.R."/>
            <person name="Lipzen A."/>
            <person name="Sullivan W."/>
            <person name="Andreopoulos W.B."/>
            <person name="Clum A."/>
            <person name="Lindquist E."/>
            <person name="Daum C."/>
            <person name="Ramamoorthy G.K."/>
            <person name="Gryganskyi A."/>
            <person name="Culley D."/>
            <person name="Magnuson J.K."/>
            <person name="James T.Y."/>
            <person name="O'Malley M.A."/>
            <person name="Stajich J.E."/>
            <person name="Spatafora J.W."/>
            <person name="Visel A."/>
            <person name="Grigoriev I.V."/>
        </authorList>
    </citation>
    <scope>NUCLEOTIDE SEQUENCE [LARGE SCALE GENOMIC DNA]</scope>
    <source>
        <strain evidence="4">finn</strain>
    </source>
</reference>
<name>A0A1Y1VP81_9FUNG</name>
<dbReference type="AlphaFoldDB" id="A0A1Y1VP81"/>
<feature type="region of interest" description="Disordered" evidence="1">
    <location>
        <begin position="746"/>
        <end position="791"/>
    </location>
</feature>
<keyword evidence="2" id="KW-0732">Signal</keyword>
<keyword evidence="4" id="KW-1185">Reference proteome</keyword>
<dbReference type="InterPro" id="IPR014867">
    <property type="entry name" value="Spore_coat_CotH_CotH2/3/7"/>
</dbReference>
<comment type="caution">
    <text evidence="3">The sequence shown here is derived from an EMBL/GenBank/DDBJ whole genome shotgun (WGS) entry which is preliminary data.</text>
</comment>
<evidence type="ECO:0000256" key="1">
    <source>
        <dbReference type="SAM" id="MobiDB-lite"/>
    </source>
</evidence>
<reference evidence="3 4" key="1">
    <citation type="submission" date="2016-08" db="EMBL/GenBank/DDBJ databases">
        <title>Genomes of anaerobic fungi encode conserved fungal cellulosomes for biomass hydrolysis.</title>
        <authorList>
            <consortium name="DOE Joint Genome Institute"/>
            <person name="Haitjema C.H."/>
            <person name="Gilmore S.P."/>
            <person name="Henske J.K."/>
            <person name="Solomon K.V."/>
            <person name="De Groot R."/>
            <person name="Kuo A."/>
            <person name="Mondo S.J."/>
            <person name="Salamov A.A."/>
            <person name="Labutti K."/>
            <person name="Zhao Z."/>
            <person name="Chiniquy J."/>
            <person name="Barry K."/>
            <person name="Brewer H.M."/>
            <person name="Purvine S.O."/>
            <person name="Wright A.T."/>
            <person name="Boxma B."/>
            <person name="Van Alen T."/>
            <person name="Hackstein J.H."/>
            <person name="Baker S.E."/>
            <person name="Grigoriev I.V."/>
            <person name="O'Malley M.A."/>
        </authorList>
    </citation>
    <scope>NUCLEOTIDE SEQUENCE [LARGE SCALE GENOMIC DNA]</scope>
    <source>
        <strain evidence="4">finn</strain>
    </source>
</reference>
<evidence type="ECO:0000313" key="3">
    <source>
        <dbReference type="EMBL" id="ORX61229.1"/>
    </source>
</evidence>
<feature type="chain" id="PRO_5012056170" description="Coth-domain-containing protein" evidence="2">
    <location>
        <begin position="20"/>
        <end position="791"/>
    </location>
</feature>
<evidence type="ECO:0000313" key="4">
    <source>
        <dbReference type="Proteomes" id="UP000193719"/>
    </source>
</evidence>
<dbReference type="Pfam" id="PF08757">
    <property type="entry name" value="CotH"/>
    <property type="match status" value="1"/>
</dbReference>
<dbReference type="PANTHER" id="PTHR40050">
    <property type="entry name" value="INNER SPORE COAT PROTEIN H"/>
    <property type="match status" value="1"/>
</dbReference>
<protein>
    <recommendedName>
        <fullName evidence="5">Coth-domain-containing protein</fullName>
    </recommendedName>
</protein>
<dbReference type="OrthoDB" id="10267127at2759"/>
<evidence type="ECO:0008006" key="5">
    <source>
        <dbReference type="Google" id="ProtNLM"/>
    </source>
</evidence>
<sequence>MSKLITILLFFVYVFSVSALNTFIENGQRPELFELTDNEIVTFKITIPDEEFTLLKEKANVQGLTPPISNFTLEMELGKQSYRVYFEEMLNQNFTKLFPNIDVNAEFPGFFIGSDGYANIDKIMENLDFDPKNYKNFDFVWGNLGYQILALGKYDYVQLLVKYLGMLENLNTVDKETLKSTETLATKIIESTKVKQDTEIKSIENNLIESIISKSKVNSMKTIANNDISQKSTKNLASKIIKSTKVQQDKSFGNKILESKPNKEVNSMKTIVNETPVKSTKILASKIIESTKVEDNEIKLDDDNIMESTNKNQNQEDMSTVIETNDFKTKNGKLTVDIAGIQKSFDEITFSLSGQYSRSLVKPNFNIKIRGKKDLFGSSQLKLRSDLTEPTFLRSKLTSDIHKKLGIAGISANYATLYINGEYMGLFVLTDAYKLSWIKQVYGEKDTKFLYKCNGVAYLDVGSVDKCTNENDEDDVTESNLEWADFLVAMTNAQSAEDIEDIFEVDHFIKEMAIEYLLGSWDHIQLGHNYYLYKQPNGKWIYLTYDHDHTFGINLDRIFIGYFFVDLPERNVMKDYPNFSFSDWTQKHQIIQKLILNDPARFNQALKEIVSEVFNPAILFPRIDELKEFIRSYAEKDYTADEEGKYPGRINALGINPYTFEHWEANSEFTSVTTLQYNAYGIKYWILSKYRNVCKTYDLECDPLYLDENYEFSIDENVQFTGYDFSSYQAPVEYNPTTATTTLIETEPTPSITITESSSIENESPTSESNNEIETENDKDSRTDYETENIY</sequence>
<feature type="signal peptide" evidence="2">
    <location>
        <begin position="1"/>
        <end position="19"/>
    </location>
</feature>
<dbReference type="EMBL" id="MCFH01000001">
    <property type="protein sequence ID" value="ORX61229.1"/>
    <property type="molecule type" value="Genomic_DNA"/>
</dbReference>
<dbReference type="Proteomes" id="UP000193719">
    <property type="component" value="Unassembled WGS sequence"/>
</dbReference>
<evidence type="ECO:0000256" key="2">
    <source>
        <dbReference type="SAM" id="SignalP"/>
    </source>
</evidence>